<proteinExistence type="predicted"/>
<dbReference type="SUPFAM" id="SSF82185">
    <property type="entry name" value="Histone H3 K4-specific methyltransferase SET7/9 N-terminal domain"/>
    <property type="match status" value="1"/>
</dbReference>
<dbReference type="Proteomes" id="UP000747399">
    <property type="component" value="Unassembled WGS sequence"/>
</dbReference>
<name>A0A8J4AVQ6_9CHLO</name>
<gene>
    <name evidence="2" type="ORF">Vafri_5172</name>
</gene>
<dbReference type="PANTHER" id="PTHR23084:SF263">
    <property type="entry name" value="MORN REPEAT-CONTAINING PROTEIN 1"/>
    <property type="match status" value="1"/>
</dbReference>
<evidence type="ECO:0000313" key="2">
    <source>
        <dbReference type="EMBL" id="GIL48710.1"/>
    </source>
</evidence>
<organism evidence="2 3">
    <name type="scientific">Volvox africanus</name>
    <dbReference type="NCBI Taxonomy" id="51714"/>
    <lineage>
        <taxon>Eukaryota</taxon>
        <taxon>Viridiplantae</taxon>
        <taxon>Chlorophyta</taxon>
        <taxon>core chlorophytes</taxon>
        <taxon>Chlorophyceae</taxon>
        <taxon>CS clade</taxon>
        <taxon>Chlamydomonadales</taxon>
        <taxon>Volvocaceae</taxon>
        <taxon>Volvox</taxon>
    </lineage>
</organism>
<dbReference type="AlphaFoldDB" id="A0A8J4AVQ6"/>
<sequence>MSPDVADALNWRSLRWQDGCTYEGLEADGACESHGVVTWPGRHERYEGQLHGSRPHGYGAYRWRDGTLYRGEWHDGQMQGCGVLIWKDEHDSIQAKAGKFFGDDFVGPVPGCSTEAAHEAALEADVAAGRARMFETHLSRRKVPMAHLTASEAATFTRNQGPGQPGPGRRPQLAARGIAYGASNAGGAESGGGIGRVGSVISWWPWAHDRRGDGDGGWAARGAEKALDVAGRVDNRSSSSSGGGQGVVGPSTLRWKAIQRLHLAQTQHRIGGGGSSERPDMARVIRSGVVSELDQEHKRAEGVRGIVGSDGSGEGQLSRLTVDQRRRLEQLLASELLPGLKAG</sequence>
<dbReference type="SMART" id="SM00698">
    <property type="entry name" value="MORN"/>
    <property type="match status" value="2"/>
</dbReference>
<evidence type="ECO:0000256" key="1">
    <source>
        <dbReference type="ARBA" id="ARBA00022737"/>
    </source>
</evidence>
<dbReference type="InterPro" id="IPR003409">
    <property type="entry name" value="MORN"/>
</dbReference>
<dbReference type="GO" id="GO:0016020">
    <property type="term" value="C:membrane"/>
    <property type="evidence" value="ECO:0007669"/>
    <property type="project" value="UniProtKB-ARBA"/>
</dbReference>
<protein>
    <submittedName>
        <fullName evidence="2">Uncharacterized protein</fullName>
    </submittedName>
</protein>
<dbReference type="Pfam" id="PF02493">
    <property type="entry name" value="MORN"/>
    <property type="match status" value="2"/>
</dbReference>
<keyword evidence="1" id="KW-0677">Repeat</keyword>
<dbReference type="EMBL" id="BNCO01000006">
    <property type="protein sequence ID" value="GIL48710.1"/>
    <property type="molecule type" value="Genomic_DNA"/>
</dbReference>
<dbReference type="PANTHER" id="PTHR23084">
    <property type="entry name" value="PHOSPHATIDYLINOSITOL-4-PHOSPHATE 5-KINASE RELATED"/>
    <property type="match status" value="1"/>
</dbReference>
<dbReference type="Gene3D" id="2.20.110.10">
    <property type="entry name" value="Histone H3 K4-specific methyltransferase SET7/9 N-terminal domain"/>
    <property type="match status" value="1"/>
</dbReference>
<accession>A0A8J4AVQ6</accession>
<reference evidence="2" key="1">
    <citation type="journal article" date="2021" name="Proc. Natl. Acad. Sci. U.S.A.">
        <title>Three genomes in the algal genus Volvox reveal the fate of a haploid sex-determining region after a transition to homothallism.</title>
        <authorList>
            <person name="Yamamoto K."/>
            <person name="Hamaji T."/>
            <person name="Kawai-Toyooka H."/>
            <person name="Matsuzaki R."/>
            <person name="Takahashi F."/>
            <person name="Nishimura Y."/>
            <person name="Kawachi M."/>
            <person name="Noguchi H."/>
            <person name="Minakuchi Y."/>
            <person name="Umen J.G."/>
            <person name="Toyoda A."/>
            <person name="Nozaki H."/>
        </authorList>
    </citation>
    <scope>NUCLEOTIDE SEQUENCE</scope>
    <source>
        <strain evidence="2">NIES-3780</strain>
    </source>
</reference>
<evidence type="ECO:0000313" key="3">
    <source>
        <dbReference type="Proteomes" id="UP000747399"/>
    </source>
</evidence>
<comment type="caution">
    <text evidence="2">The sequence shown here is derived from an EMBL/GenBank/DDBJ whole genome shotgun (WGS) entry which is preliminary data.</text>
</comment>
<keyword evidence="3" id="KW-1185">Reference proteome</keyword>